<dbReference type="InterPro" id="IPR037883">
    <property type="entry name" value="Knr4/Smi1-like_sf"/>
</dbReference>
<dbReference type="Gene3D" id="3.40.1580.10">
    <property type="entry name" value="SMI1/KNR4-like"/>
    <property type="match status" value="1"/>
</dbReference>
<dbReference type="OrthoDB" id="8377398at2"/>
<proteinExistence type="predicted"/>
<dbReference type="EMBL" id="FMAC01000002">
    <property type="protein sequence ID" value="SCB16810.1"/>
    <property type="molecule type" value="Genomic_DNA"/>
</dbReference>
<dbReference type="SMART" id="SM00860">
    <property type="entry name" value="SMI1_KNR4"/>
    <property type="match status" value="1"/>
</dbReference>
<dbReference type="SUPFAM" id="SSF160631">
    <property type="entry name" value="SMI1/KNR4-like"/>
    <property type="match status" value="1"/>
</dbReference>
<accession>A0A1C3UMS9</accession>
<dbReference type="InterPro" id="IPR018958">
    <property type="entry name" value="Knr4/Smi1-like_dom"/>
</dbReference>
<evidence type="ECO:0000259" key="1">
    <source>
        <dbReference type="SMART" id="SM00860"/>
    </source>
</evidence>
<evidence type="ECO:0000313" key="2">
    <source>
        <dbReference type="EMBL" id="SCB16810.1"/>
    </source>
</evidence>
<gene>
    <name evidence="2" type="ORF">GA0061100_102708</name>
</gene>
<reference evidence="3" key="1">
    <citation type="submission" date="2016-08" db="EMBL/GenBank/DDBJ databases">
        <authorList>
            <person name="Varghese N."/>
            <person name="Submissions Spin"/>
        </authorList>
    </citation>
    <scope>NUCLEOTIDE SEQUENCE [LARGE SCALE GENOMIC DNA]</scope>
    <source>
        <strain evidence="3">CCBAU 57015</strain>
    </source>
</reference>
<dbReference type="Pfam" id="PF09346">
    <property type="entry name" value="SMI1_KNR4"/>
    <property type="match status" value="1"/>
</dbReference>
<keyword evidence="3" id="KW-1185">Reference proteome</keyword>
<name>A0A1C3UMS9_9HYPH</name>
<protein>
    <recommendedName>
        <fullName evidence="1">Knr4/Smi1-like domain-containing protein</fullName>
    </recommendedName>
</protein>
<dbReference type="RefSeq" id="WP_075852484.1">
    <property type="nucleotide sequence ID" value="NZ_FMAC01000002.1"/>
</dbReference>
<dbReference type="AlphaFoldDB" id="A0A1C3UMS9"/>
<evidence type="ECO:0000313" key="3">
    <source>
        <dbReference type="Proteomes" id="UP000186228"/>
    </source>
</evidence>
<feature type="domain" description="Knr4/Smi1-like" evidence="1">
    <location>
        <begin position="18"/>
        <end position="160"/>
    </location>
</feature>
<sequence length="181" mass="20293">MTTLDTILRSDRVESFGKATSAALERLVNEHGIYLSQDYIHFLTCCNGLRTTFDFDEVKRVGLSMALADINTFYGVENGRDYADILTIIPKMDASGRELLAFAPPIAVGGDFCTFVEITEGSRLGEIMYTDGEMYWGYFEEAETDWTNTPDALISTFIEHGFFMPIAPSFNALLEMYAKLV</sequence>
<dbReference type="Proteomes" id="UP000186228">
    <property type="component" value="Unassembled WGS sequence"/>
</dbReference>
<organism evidence="2 3">
    <name type="scientific">Rhizobium hainanense</name>
    <dbReference type="NCBI Taxonomy" id="52131"/>
    <lineage>
        <taxon>Bacteria</taxon>
        <taxon>Pseudomonadati</taxon>
        <taxon>Pseudomonadota</taxon>
        <taxon>Alphaproteobacteria</taxon>
        <taxon>Hyphomicrobiales</taxon>
        <taxon>Rhizobiaceae</taxon>
        <taxon>Rhizobium/Agrobacterium group</taxon>
        <taxon>Rhizobium</taxon>
    </lineage>
</organism>